<dbReference type="AlphaFoldDB" id="A0A8H6WYB4"/>
<evidence type="ECO:0000313" key="3">
    <source>
        <dbReference type="Proteomes" id="UP000623467"/>
    </source>
</evidence>
<gene>
    <name evidence="2" type="ORF">MSAN_02448700</name>
</gene>
<dbReference type="EMBL" id="JACAZH010000064">
    <property type="protein sequence ID" value="KAF7330706.1"/>
    <property type="molecule type" value="Genomic_DNA"/>
</dbReference>
<dbReference type="Proteomes" id="UP000623467">
    <property type="component" value="Unassembled WGS sequence"/>
</dbReference>
<protein>
    <submittedName>
        <fullName evidence="2">Uncharacterized protein</fullName>
    </submittedName>
</protein>
<feature type="region of interest" description="Disordered" evidence="1">
    <location>
        <begin position="42"/>
        <end position="85"/>
    </location>
</feature>
<feature type="compositionally biased region" description="Basic residues" evidence="1">
    <location>
        <begin position="67"/>
        <end position="76"/>
    </location>
</feature>
<evidence type="ECO:0000313" key="2">
    <source>
        <dbReference type="EMBL" id="KAF7330706.1"/>
    </source>
</evidence>
<proteinExistence type="predicted"/>
<accession>A0A8H6WYB4</accession>
<reference evidence="2" key="1">
    <citation type="submission" date="2020-05" db="EMBL/GenBank/DDBJ databases">
        <title>Mycena genomes resolve the evolution of fungal bioluminescence.</title>
        <authorList>
            <person name="Tsai I.J."/>
        </authorList>
    </citation>
    <scope>NUCLEOTIDE SEQUENCE</scope>
    <source>
        <strain evidence="2">160909Yilan</strain>
    </source>
</reference>
<keyword evidence="3" id="KW-1185">Reference proteome</keyword>
<organism evidence="2 3">
    <name type="scientific">Mycena sanguinolenta</name>
    <dbReference type="NCBI Taxonomy" id="230812"/>
    <lineage>
        <taxon>Eukaryota</taxon>
        <taxon>Fungi</taxon>
        <taxon>Dikarya</taxon>
        <taxon>Basidiomycota</taxon>
        <taxon>Agaricomycotina</taxon>
        <taxon>Agaricomycetes</taxon>
        <taxon>Agaricomycetidae</taxon>
        <taxon>Agaricales</taxon>
        <taxon>Marasmiineae</taxon>
        <taxon>Mycenaceae</taxon>
        <taxon>Mycena</taxon>
    </lineage>
</organism>
<evidence type="ECO:0000256" key="1">
    <source>
        <dbReference type="SAM" id="MobiDB-lite"/>
    </source>
</evidence>
<sequence>MSIPLSFSPPPRRALHMRAASSALCYVRVPLGLLVGHPYSQRCHSRTSPQAPSTPKACISADEQSRPTRRWIHRPSRPGFMHPRDPLKSFLTRPPTATLLAVPAGVCTLDTSRTRLVPDATYPRRRPREGCLRASVQALTSSLTSTSALLNLDLTPFTCRSCPHVPALCARIPRNLRARISLARQCTLLSRVRSLSSRPYPVPAIRATYAYPLSMSRRHERPASHPRLRVLLCLPCSAGGGAGSEMWVHDK</sequence>
<name>A0A8H6WYB4_9AGAR</name>
<comment type="caution">
    <text evidence="2">The sequence shown here is derived from an EMBL/GenBank/DDBJ whole genome shotgun (WGS) entry which is preliminary data.</text>
</comment>